<dbReference type="GO" id="GO:0003676">
    <property type="term" value="F:nucleic acid binding"/>
    <property type="evidence" value="ECO:0007669"/>
    <property type="project" value="InterPro"/>
</dbReference>
<dbReference type="Pfam" id="PF01612">
    <property type="entry name" value="DNA_pol_A_exo1"/>
    <property type="match status" value="1"/>
</dbReference>
<dbReference type="SUPFAM" id="SSF53098">
    <property type="entry name" value="Ribonuclease H-like"/>
    <property type="match status" value="1"/>
</dbReference>
<dbReference type="GO" id="GO:0008408">
    <property type="term" value="F:3'-5' exonuclease activity"/>
    <property type="evidence" value="ECO:0007669"/>
    <property type="project" value="InterPro"/>
</dbReference>
<reference evidence="3" key="1">
    <citation type="submission" date="2022-08" db="EMBL/GenBank/DDBJ databases">
        <authorList>
            <consortium name="DOE Joint Genome Institute"/>
            <person name="Min B."/>
            <person name="Riley R."/>
            <person name="Sierra-Patev S."/>
            <person name="Naranjo-Ortiz M."/>
            <person name="Looney B."/>
            <person name="Konkel Z."/>
            <person name="Slot J.C."/>
            <person name="Sakamoto Y."/>
            <person name="Steenwyk J.L."/>
            <person name="Rokas A."/>
            <person name="Carro J."/>
            <person name="Camarero S."/>
            <person name="Ferreira P."/>
            <person name="Molpeceres G."/>
            <person name="Ruiz-Duenas F.J."/>
            <person name="Serrano A."/>
            <person name="Henrissat B."/>
            <person name="Drula E."/>
            <person name="Hughes K.W."/>
            <person name="Mata J.L."/>
            <person name="Ishikawa N.K."/>
            <person name="Vargas-Isla R."/>
            <person name="Ushijima S."/>
            <person name="Smith C.A."/>
            <person name="Ahrendt S."/>
            <person name="Andreopoulos W."/>
            <person name="He G."/>
            <person name="Labutti K."/>
            <person name="Lipzen A."/>
            <person name="Ng V."/>
            <person name="Sandor L."/>
            <person name="Barry K."/>
            <person name="Martinez A.T."/>
            <person name="Xiao Y."/>
            <person name="Gibbons J.G."/>
            <person name="Terashima K."/>
            <person name="Hibbett D.S."/>
            <person name="Grigoriev I.V."/>
        </authorList>
    </citation>
    <scope>NUCLEOTIDE SEQUENCE</scope>
    <source>
        <strain evidence="3">TFB9207</strain>
    </source>
</reference>
<gene>
    <name evidence="3" type="ORF">F5878DRAFT_568464</name>
</gene>
<feature type="compositionally biased region" description="Basic and acidic residues" evidence="1">
    <location>
        <begin position="367"/>
        <end position="385"/>
    </location>
</feature>
<feature type="domain" description="3'-5' exonuclease" evidence="2">
    <location>
        <begin position="40"/>
        <end position="146"/>
    </location>
</feature>
<feature type="compositionally biased region" description="Polar residues" evidence="1">
    <location>
        <begin position="433"/>
        <end position="459"/>
    </location>
</feature>
<feature type="compositionally biased region" description="Low complexity" evidence="1">
    <location>
        <begin position="505"/>
        <end position="515"/>
    </location>
</feature>
<dbReference type="InterPro" id="IPR052144">
    <property type="entry name" value="piRNA_biogenesis_EXD1"/>
</dbReference>
<proteinExistence type="predicted"/>
<dbReference type="GO" id="GO:0006139">
    <property type="term" value="P:nucleobase-containing compound metabolic process"/>
    <property type="evidence" value="ECO:0007669"/>
    <property type="project" value="InterPro"/>
</dbReference>
<dbReference type="InterPro" id="IPR036397">
    <property type="entry name" value="RNaseH_sf"/>
</dbReference>
<dbReference type="InterPro" id="IPR012337">
    <property type="entry name" value="RNaseH-like_sf"/>
</dbReference>
<accession>A0AA38P1J1</accession>
<dbReference type="PANTHER" id="PTHR46628">
    <property type="entry name" value="PIRNA BIOGENESIS PROTEIN EXD1"/>
    <property type="match status" value="1"/>
</dbReference>
<feature type="region of interest" description="Disordered" evidence="1">
    <location>
        <begin position="353"/>
        <end position="549"/>
    </location>
</feature>
<evidence type="ECO:0000313" key="3">
    <source>
        <dbReference type="EMBL" id="KAJ3834475.1"/>
    </source>
</evidence>
<feature type="compositionally biased region" description="Low complexity" evidence="1">
    <location>
        <begin position="400"/>
        <end position="413"/>
    </location>
</feature>
<feature type="compositionally biased region" description="Polar residues" evidence="1">
    <location>
        <begin position="387"/>
        <end position="399"/>
    </location>
</feature>
<evidence type="ECO:0000313" key="4">
    <source>
        <dbReference type="Proteomes" id="UP001163846"/>
    </source>
</evidence>
<keyword evidence="4" id="KW-1185">Reference proteome</keyword>
<feature type="compositionally biased region" description="Basic and acidic residues" evidence="1">
    <location>
        <begin position="414"/>
        <end position="428"/>
    </location>
</feature>
<dbReference type="GO" id="GO:1990923">
    <property type="term" value="C:PET complex"/>
    <property type="evidence" value="ECO:0007669"/>
    <property type="project" value="TreeGrafter"/>
</dbReference>
<comment type="caution">
    <text evidence="3">The sequence shown here is derived from an EMBL/GenBank/DDBJ whole genome shotgun (WGS) entry which is preliminary data.</text>
</comment>
<protein>
    <submittedName>
        <fullName evidence="3">Ribonuclease H-like domain-containing protein</fullName>
    </submittedName>
</protein>
<sequence>MSQDLLSSSLAALSLDENNGQPSSTTATPSVPSIQFVLCDTPESFSIAIHALKLSLGFVVDCEGLDLGRQNGRLSLLSIRSIPPLPNPSINYIFDFLSLPSSLLQPLFALLSSSSVLKIVFDGRMDYSALYHEYGVVMENVLDLQLVDVASRYVRGERPECTGQHRSRLAACFGYASIRREKEVFKNVQVLQGLGGCMIEHKCVMTTGGKKQINHDIWMDRPVPDEHLQYAAHDVEMIYTLYAHLTQQGYINPYLRILLYQSKRYVSIWSDAPPVSGDDYRSHPILPLEIIDAFPENEYGSRPTKGTIVCGGCARTLTTDSFPRLSRTAAARRYCFVCYVLPKYLETRIMRQEQREREKKEKKEKREKKEREEREKEEKEKELLTPRESNAAQSPIHQFTTTTATSLSASFGEKGIKDPDDKKDEDKSPSGGSLTNSSVVPAPTQTEWSQRGSGTSMRGSASGLASGPDPIQTGTGWRAKGSGNSAHGWNPARGSRPVRGFGSDPASAPASASAPTERGRARGRGRGTERRQGTARGMARGRGGRNRGS</sequence>
<name>A0AA38P1J1_9AGAR</name>
<dbReference type="Proteomes" id="UP001163846">
    <property type="component" value="Unassembled WGS sequence"/>
</dbReference>
<dbReference type="PANTHER" id="PTHR46628:SF1">
    <property type="entry name" value="PIRNA BIOGENESIS PROTEIN EXD1"/>
    <property type="match status" value="1"/>
</dbReference>
<dbReference type="InterPro" id="IPR002562">
    <property type="entry name" value="3'-5'_exonuclease_dom"/>
</dbReference>
<organism evidence="3 4">
    <name type="scientific">Lentinula raphanica</name>
    <dbReference type="NCBI Taxonomy" id="153919"/>
    <lineage>
        <taxon>Eukaryota</taxon>
        <taxon>Fungi</taxon>
        <taxon>Dikarya</taxon>
        <taxon>Basidiomycota</taxon>
        <taxon>Agaricomycotina</taxon>
        <taxon>Agaricomycetes</taxon>
        <taxon>Agaricomycetidae</taxon>
        <taxon>Agaricales</taxon>
        <taxon>Marasmiineae</taxon>
        <taxon>Omphalotaceae</taxon>
        <taxon>Lentinula</taxon>
    </lineage>
</organism>
<evidence type="ECO:0000256" key="1">
    <source>
        <dbReference type="SAM" id="MobiDB-lite"/>
    </source>
</evidence>
<evidence type="ECO:0000259" key="2">
    <source>
        <dbReference type="Pfam" id="PF01612"/>
    </source>
</evidence>
<dbReference type="Gene3D" id="3.30.420.10">
    <property type="entry name" value="Ribonuclease H-like superfamily/Ribonuclease H"/>
    <property type="match status" value="1"/>
</dbReference>
<dbReference type="EMBL" id="MU806528">
    <property type="protein sequence ID" value="KAJ3834475.1"/>
    <property type="molecule type" value="Genomic_DNA"/>
</dbReference>
<dbReference type="AlphaFoldDB" id="A0AA38P1J1"/>